<name>A0A7J5YST7_DISMA</name>
<proteinExistence type="predicted"/>
<evidence type="ECO:0000256" key="2">
    <source>
        <dbReference type="ARBA" id="ARBA00022443"/>
    </source>
</evidence>
<dbReference type="InterPro" id="IPR029071">
    <property type="entry name" value="Ubiquitin-like_domsf"/>
</dbReference>
<dbReference type="EMBL" id="JAAKFY010000009">
    <property type="protein sequence ID" value="KAF3852642.1"/>
    <property type="molecule type" value="Genomic_DNA"/>
</dbReference>
<dbReference type="InterPro" id="IPR036770">
    <property type="entry name" value="Ankyrin_rpt-contain_sf"/>
</dbReference>
<dbReference type="InterPro" id="IPR047163">
    <property type="entry name" value="ASPP1/2"/>
</dbReference>
<evidence type="ECO:0000256" key="9">
    <source>
        <dbReference type="SAM" id="Coils"/>
    </source>
</evidence>
<evidence type="ECO:0000256" key="6">
    <source>
        <dbReference type="ARBA" id="ARBA00023242"/>
    </source>
</evidence>
<dbReference type="InterPro" id="IPR002110">
    <property type="entry name" value="Ankyrin_rpt"/>
</dbReference>
<dbReference type="Gene3D" id="1.25.40.20">
    <property type="entry name" value="Ankyrin repeat-containing domain"/>
    <property type="match status" value="2"/>
</dbReference>
<dbReference type="SMART" id="SM00248">
    <property type="entry name" value="ANK"/>
    <property type="match status" value="1"/>
</dbReference>
<keyword evidence="9" id="KW-0175">Coiled coil</keyword>
<dbReference type="GO" id="GO:0006915">
    <property type="term" value="P:apoptotic process"/>
    <property type="evidence" value="ECO:0007669"/>
    <property type="project" value="UniProtKB-KW"/>
</dbReference>
<keyword evidence="3" id="KW-0053">Apoptosis</keyword>
<evidence type="ECO:0000256" key="3">
    <source>
        <dbReference type="ARBA" id="ARBA00022703"/>
    </source>
</evidence>
<dbReference type="PANTHER" id="PTHR24131:SF16">
    <property type="entry name" value="TUMOR PROTEIN P53 BINDING PROTEIN, 2 ISOFORM X1"/>
    <property type="match status" value="1"/>
</dbReference>
<evidence type="ECO:0000256" key="1">
    <source>
        <dbReference type="ARBA" id="ARBA00004123"/>
    </source>
</evidence>
<dbReference type="PROSITE" id="PS50002">
    <property type="entry name" value="SH3"/>
    <property type="match status" value="1"/>
</dbReference>
<dbReference type="SMART" id="SM00326">
    <property type="entry name" value="SH3"/>
    <property type="match status" value="1"/>
</dbReference>
<dbReference type="Proteomes" id="UP000518266">
    <property type="component" value="Unassembled WGS sequence"/>
</dbReference>
<dbReference type="InterPro" id="IPR036028">
    <property type="entry name" value="SH3-like_dom_sf"/>
</dbReference>
<evidence type="ECO:0000259" key="11">
    <source>
        <dbReference type="PROSITE" id="PS50002"/>
    </source>
</evidence>
<dbReference type="InterPro" id="IPR048945">
    <property type="entry name" value="RASSF8/10_RA"/>
</dbReference>
<evidence type="ECO:0000256" key="8">
    <source>
        <dbReference type="PROSITE-ProRule" id="PRU00192"/>
    </source>
</evidence>
<keyword evidence="5 7" id="KW-0040">ANK repeat</keyword>
<dbReference type="AlphaFoldDB" id="A0A7J5YST7"/>
<dbReference type="Pfam" id="PF00018">
    <property type="entry name" value="SH3_1"/>
    <property type="match status" value="1"/>
</dbReference>
<evidence type="ECO:0000256" key="4">
    <source>
        <dbReference type="ARBA" id="ARBA00022737"/>
    </source>
</evidence>
<feature type="region of interest" description="Disordered" evidence="10">
    <location>
        <begin position="570"/>
        <end position="599"/>
    </location>
</feature>
<feature type="domain" description="SH3" evidence="11">
    <location>
        <begin position="835"/>
        <end position="915"/>
    </location>
</feature>
<dbReference type="GO" id="GO:0005634">
    <property type="term" value="C:nucleus"/>
    <property type="evidence" value="ECO:0007669"/>
    <property type="project" value="UniProtKB-SubCell"/>
</dbReference>
<comment type="caution">
    <text evidence="12">The sequence shown here is derived from an EMBL/GenBank/DDBJ whole genome shotgun (WGS) entry which is preliminary data.</text>
</comment>
<evidence type="ECO:0000256" key="10">
    <source>
        <dbReference type="SAM" id="MobiDB-lite"/>
    </source>
</evidence>
<feature type="compositionally biased region" description="Polar residues" evidence="10">
    <location>
        <begin position="894"/>
        <end position="903"/>
    </location>
</feature>
<feature type="region of interest" description="Disordered" evidence="10">
    <location>
        <begin position="636"/>
        <end position="693"/>
    </location>
</feature>
<feature type="compositionally biased region" description="Pro residues" evidence="10">
    <location>
        <begin position="653"/>
        <end position="665"/>
    </location>
</feature>
<accession>A0A7J5YST7</accession>
<feature type="coiled-coil region" evidence="9">
    <location>
        <begin position="295"/>
        <end position="329"/>
    </location>
</feature>
<feature type="coiled-coil region" evidence="9">
    <location>
        <begin position="168"/>
        <end position="195"/>
    </location>
</feature>
<keyword evidence="4" id="KW-0677">Repeat</keyword>
<organism evidence="12 13">
    <name type="scientific">Dissostichus mawsoni</name>
    <name type="common">Antarctic cod</name>
    <dbReference type="NCBI Taxonomy" id="36200"/>
    <lineage>
        <taxon>Eukaryota</taxon>
        <taxon>Metazoa</taxon>
        <taxon>Chordata</taxon>
        <taxon>Craniata</taxon>
        <taxon>Vertebrata</taxon>
        <taxon>Euteleostomi</taxon>
        <taxon>Actinopterygii</taxon>
        <taxon>Neopterygii</taxon>
        <taxon>Teleostei</taxon>
        <taxon>Neoteleostei</taxon>
        <taxon>Acanthomorphata</taxon>
        <taxon>Eupercaria</taxon>
        <taxon>Perciformes</taxon>
        <taxon>Notothenioidei</taxon>
        <taxon>Nototheniidae</taxon>
        <taxon>Dissostichus</taxon>
    </lineage>
</organism>
<dbReference type="Pfam" id="PF13637">
    <property type="entry name" value="Ank_4"/>
    <property type="match status" value="1"/>
</dbReference>
<dbReference type="InterPro" id="IPR001452">
    <property type="entry name" value="SH3_domain"/>
</dbReference>
<keyword evidence="2 8" id="KW-0728">SH3 domain</keyword>
<dbReference type="GO" id="GO:0042981">
    <property type="term" value="P:regulation of apoptotic process"/>
    <property type="evidence" value="ECO:0007669"/>
    <property type="project" value="InterPro"/>
</dbReference>
<dbReference type="GO" id="GO:0002039">
    <property type="term" value="F:p53 binding"/>
    <property type="evidence" value="ECO:0007669"/>
    <property type="project" value="InterPro"/>
</dbReference>
<dbReference type="PROSITE" id="PS50088">
    <property type="entry name" value="ANK_REPEAT"/>
    <property type="match status" value="1"/>
</dbReference>
<dbReference type="PROSITE" id="PS50297">
    <property type="entry name" value="ANK_REP_REGION"/>
    <property type="match status" value="1"/>
</dbReference>
<dbReference type="SUPFAM" id="SSF48403">
    <property type="entry name" value="Ankyrin repeat"/>
    <property type="match status" value="1"/>
</dbReference>
<evidence type="ECO:0000256" key="7">
    <source>
        <dbReference type="PROSITE-ProRule" id="PRU00023"/>
    </source>
</evidence>
<protein>
    <recommendedName>
        <fullName evidence="11">SH3 domain-containing protein</fullName>
    </recommendedName>
</protein>
<reference evidence="12 13" key="1">
    <citation type="submission" date="2020-03" db="EMBL/GenBank/DDBJ databases">
        <title>Dissostichus mawsoni Genome sequencing and assembly.</title>
        <authorList>
            <person name="Park H."/>
        </authorList>
    </citation>
    <scope>NUCLEOTIDE SEQUENCE [LARGE SCALE GENOMIC DNA]</scope>
    <source>
        <strain evidence="12">DM0001</strain>
        <tissue evidence="12">Muscle</tissue>
    </source>
</reference>
<dbReference type="Pfam" id="PF21712">
    <property type="entry name" value="RASSF8-10_RA"/>
    <property type="match status" value="1"/>
</dbReference>
<feature type="compositionally biased region" description="Basic residues" evidence="10">
    <location>
        <begin position="570"/>
        <end position="585"/>
    </location>
</feature>
<feature type="region of interest" description="Disordered" evidence="10">
    <location>
        <begin position="886"/>
        <end position="908"/>
    </location>
</feature>
<sequence>MPMFLTVYLSNNDQHFNEVPITPETLCRDVVELCKEPGEGECYLAEMWRGSEHIVGDGERMFEVLQKCGQQRGEVRYLLRHQRAPGRESGGSRAADQMMKRNQVKASVERCLENGISAPRLDMTLSDLQDLATQQQLQINAQQQLLASKQEQRLRHLKLTDQRQQQQETSEQDRLQQLRENAHNQEAKLRRVRAIRGQVEQKRLSNSKLVEEIEQMTGLFQQKQVELMVAVSRVEELSDQLDTLRSNRHEPPLPPPHHHTTSSAAELERLYKELQMRNKLNVDQSGRLQQQRDSLNKRNLEVAAMDRRLAELRQRLWKKKAALQQKENLPVPSDGGAPQHAVGSRVAAVGPYIQSSSSGSHGPRRRPGTRFRLIKSNQTPGLERLSEVRFSQIRGVSQGLTSRLLSPHGPITSLRTCSGTIRFSKMAAPPPIPIKPKPFSTSGPPTFSKPLYSTGTFPGKVRGGGGHLSSHSNTLPLPNKHEVAAVRPYTPDPSEALAPPLQKPQTLAASYIYSMYTTQGKGYQPGGGDAAQEPAQSVWETCPPSERGAAVSPLRHHELWVVFPRRRRDRHHGLHHAPRPLKKRSSITEPEGPAGPNIQKLLYQKTTLAAMETIPMETMGPGGLLVQPHEDGVEFMSKFDDNNQSESPEESLTPPPLPPRSPITPPEDREEEEEVCRSSSVHKEFPPYPPPPYPTCVEVDQGEDVTNMKPPEVMGQVPSPPHAGEVQPSGSAAGRSLEGEYDLVQRVIYDVEDPSMPNDEGITALHNAVCAGHTEIVKFLVQFGVCKFLVESGTAVFATTYSDMQTAADKCEEMEDGYAQCSQFLYGVQEKMGVMNRGVVYALWDYEAQSEDELGFSEGDCMTVLRRDEEAETDWWWARCGDHEGRGRGASPNARPTNPQKNQNVHKECRDELPKTQKIKQKLPVVIKNRLRL</sequence>
<evidence type="ECO:0000313" key="13">
    <source>
        <dbReference type="Proteomes" id="UP000518266"/>
    </source>
</evidence>
<gene>
    <name evidence="12" type="ORF">F7725_005997</name>
</gene>
<dbReference type="OrthoDB" id="10038642at2759"/>
<dbReference type="Gene3D" id="3.10.20.90">
    <property type="entry name" value="Phosphatidylinositol 3-kinase Catalytic Subunit, Chain A, domain 1"/>
    <property type="match status" value="1"/>
</dbReference>
<keyword evidence="13" id="KW-1185">Reference proteome</keyword>
<evidence type="ECO:0000313" key="12">
    <source>
        <dbReference type="EMBL" id="KAF3852642.1"/>
    </source>
</evidence>
<dbReference type="SUPFAM" id="SSF50044">
    <property type="entry name" value="SH3-domain"/>
    <property type="match status" value="1"/>
</dbReference>
<feature type="repeat" description="ANK" evidence="7">
    <location>
        <begin position="760"/>
        <end position="785"/>
    </location>
</feature>
<comment type="subcellular location">
    <subcellularLocation>
        <location evidence="1">Nucleus</location>
    </subcellularLocation>
</comment>
<dbReference type="SUPFAM" id="SSF54236">
    <property type="entry name" value="Ubiquitin-like"/>
    <property type="match status" value="1"/>
</dbReference>
<keyword evidence="6" id="KW-0539">Nucleus</keyword>
<dbReference type="PANTHER" id="PTHR24131">
    <property type="entry name" value="APOPTOSIS-STIMULATING OF P53 PROTEIN"/>
    <property type="match status" value="1"/>
</dbReference>
<evidence type="ECO:0000256" key="5">
    <source>
        <dbReference type="ARBA" id="ARBA00023043"/>
    </source>
</evidence>